<comment type="caution">
    <text evidence="1">The sequence shown here is derived from an EMBL/GenBank/DDBJ whole genome shotgun (WGS) entry which is preliminary data.</text>
</comment>
<gene>
    <name evidence="1" type="ORF">S01H1_10617</name>
</gene>
<feature type="non-terminal residue" evidence="1">
    <location>
        <position position="1"/>
    </location>
</feature>
<organism evidence="1">
    <name type="scientific">marine sediment metagenome</name>
    <dbReference type="NCBI Taxonomy" id="412755"/>
    <lineage>
        <taxon>unclassified sequences</taxon>
        <taxon>metagenomes</taxon>
        <taxon>ecological metagenomes</taxon>
    </lineage>
</organism>
<reference evidence="1" key="1">
    <citation type="journal article" date="2014" name="Front. Microbiol.">
        <title>High frequency of phylogenetically diverse reductive dehalogenase-homologous genes in deep subseafloor sedimentary metagenomes.</title>
        <authorList>
            <person name="Kawai M."/>
            <person name="Futagami T."/>
            <person name="Toyoda A."/>
            <person name="Takaki Y."/>
            <person name="Nishi S."/>
            <person name="Hori S."/>
            <person name="Arai W."/>
            <person name="Tsubouchi T."/>
            <person name="Morono Y."/>
            <person name="Uchiyama I."/>
            <person name="Ito T."/>
            <person name="Fujiyama A."/>
            <person name="Inagaki F."/>
            <person name="Takami H."/>
        </authorList>
    </citation>
    <scope>NUCLEOTIDE SEQUENCE</scope>
    <source>
        <strain evidence="1">Expedition CK06-06</strain>
    </source>
</reference>
<proteinExistence type="predicted"/>
<evidence type="ECO:0000313" key="1">
    <source>
        <dbReference type="EMBL" id="GAF73073.1"/>
    </source>
</evidence>
<sequence>NLTREGLMDAVESIEDWHTDLLLDEINITLSDTDHIALQTARMLRVVVEDGKAGFEYFGPLYVFED</sequence>
<accession>X0RWA2</accession>
<name>X0RWA2_9ZZZZ</name>
<dbReference type="EMBL" id="BARS01005417">
    <property type="protein sequence ID" value="GAF73073.1"/>
    <property type="molecule type" value="Genomic_DNA"/>
</dbReference>
<protein>
    <submittedName>
        <fullName evidence="1">Uncharacterized protein</fullName>
    </submittedName>
</protein>
<dbReference type="AlphaFoldDB" id="X0RWA2"/>